<dbReference type="Proteomes" id="UP001652445">
    <property type="component" value="Unassembled WGS sequence"/>
</dbReference>
<protein>
    <submittedName>
        <fullName evidence="1">HEAT repeat domain-containing protein</fullName>
    </submittedName>
</protein>
<dbReference type="EMBL" id="JAOQIO010000116">
    <property type="protein sequence ID" value="MCU6797375.1"/>
    <property type="molecule type" value="Genomic_DNA"/>
</dbReference>
<gene>
    <name evidence="1" type="ORF">OB236_35130</name>
</gene>
<proteinExistence type="predicted"/>
<accession>A0ABT2URS6</accession>
<dbReference type="InterPro" id="IPR011989">
    <property type="entry name" value="ARM-like"/>
</dbReference>
<organism evidence="1 2">
    <name type="scientific">Paenibacillus baimaensis</name>
    <dbReference type="NCBI Taxonomy" id="2982185"/>
    <lineage>
        <taxon>Bacteria</taxon>
        <taxon>Bacillati</taxon>
        <taxon>Bacillota</taxon>
        <taxon>Bacilli</taxon>
        <taxon>Bacillales</taxon>
        <taxon>Paenibacillaceae</taxon>
        <taxon>Paenibacillus</taxon>
    </lineage>
</organism>
<dbReference type="SUPFAM" id="SSF48371">
    <property type="entry name" value="ARM repeat"/>
    <property type="match status" value="1"/>
</dbReference>
<reference evidence="1 2" key="1">
    <citation type="submission" date="2022-09" db="EMBL/GenBank/DDBJ databases">
        <authorList>
            <person name="Han X.L."/>
            <person name="Wang Q."/>
            <person name="Lu T."/>
        </authorList>
    </citation>
    <scope>NUCLEOTIDE SEQUENCE [LARGE SCALE GENOMIC DNA]</scope>
    <source>
        <strain evidence="1 2">WQ 127069</strain>
    </source>
</reference>
<dbReference type="Gene3D" id="1.25.10.10">
    <property type="entry name" value="Leucine-rich Repeat Variant"/>
    <property type="match status" value="1"/>
</dbReference>
<dbReference type="Pfam" id="PF13646">
    <property type="entry name" value="HEAT_2"/>
    <property type="match status" value="1"/>
</dbReference>
<name>A0ABT2URS6_9BACL</name>
<keyword evidence="2" id="KW-1185">Reference proteome</keyword>
<evidence type="ECO:0000313" key="1">
    <source>
        <dbReference type="EMBL" id="MCU6797375.1"/>
    </source>
</evidence>
<comment type="caution">
    <text evidence="1">The sequence shown here is derived from an EMBL/GenBank/DDBJ whole genome shotgun (WGS) entry which is preliminary data.</text>
</comment>
<sequence length="389" mass="44159">MIVITSILGLLIMVMLVILFTLRARSLSLDQQTAACLLQHQEYFQYLSINMDSPEALLPPPGKLTINELKAIQQKLLEWIEVLEGSHRDKLSELCEQMGLVELNRNRLHSHIHWERIDAVYHLGVMRAKTCTSELLSLLERETDESTAFVIGRAAAKCAQQPGELRKLILRLVKHHPQSQHLIMDIIGSSTLDPIPVFLEMLLTQEEDLIIVALVGLSGRNVPEAIPYLNSLVQSEHKEVRVKASKLLLQYTHLLLPDQLLAFMQHSDWEIRVAAVKVAGQQPVGDFTDMLKHAMLDSEWWVRHHAIASLSKLGMNGFQAMCEAAMAADEELHRDMARAAIHEHMESAESLAAQDIRQLLYFNECSHLYEKMFNASYVDRNVTQLRISS</sequence>
<evidence type="ECO:0000313" key="2">
    <source>
        <dbReference type="Proteomes" id="UP001652445"/>
    </source>
</evidence>
<dbReference type="InterPro" id="IPR016024">
    <property type="entry name" value="ARM-type_fold"/>
</dbReference>